<feature type="compositionally biased region" description="Basic and acidic residues" evidence="1">
    <location>
        <begin position="1"/>
        <end position="12"/>
    </location>
</feature>
<protein>
    <submittedName>
        <fullName evidence="3">FliM/FliN family flagellar motor switch protein</fullName>
    </submittedName>
</protein>
<proteinExistence type="predicted"/>
<evidence type="ECO:0000256" key="1">
    <source>
        <dbReference type="SAM" id="MobiDB-lite"/>
    </source>
</evidence>
<dbReference type="InterPro" id="IPR036429">
    <property type="entry name" value="SpoA-like_sf"/>
</dbReference>
<evidence type="ECO:0000313" key="3">
    <source>
        <dbReference type="EMBL" id="MEK8029966.1"/>
    </source>
</evidence>
<dbReference type="Pfam" id="PF01052">
    <property type="entry name" value="FliMN_C"/>
    <property type="match status" value="1"/>
</dbReference>
<organism evidence="3 4">
    <name type="scientific">Ideonella lacteola</name>
    <dbReference type="NCBI Taxonomy" id="2984193"/>
    <lineage>
        <taxon>Bacteria</taxon>
        <taxon>Pseudomonadati</taxon>
        <taxon>Pseudomonadota</taxon>
        <taxon>Betaproteobacteria</taxon>
        <taxon>Burkholderiales</taxon>
        <taxon>Sphaerotilaceae</taxon>
        <taxon>Ideonella</taxon>
    </lineage>
</organism>
<dbReference type="RefSeq" id="WP_341424329.1">
    <property type="nucleotide sequence ID" value="NZ_JBBUTG010000002.1"/>
</dbReference>
<dbReference type="Proteomes" id="UP001371218">
    <property type="component" value="Unassembled WGS sequence"/>
</dbReference>
<keyword evidence="3" id="KW-0282">Flagellum</keyword>
<dbReference type="EMBL" id="JBBUTG010000002">
    <property type="protein sequence ID" value="MEK8029966.1"/>
    <property type="molecule type" value="Genomic_DNA"/>
</dbReference>
<accession>A0ABU9BJ26</accession>
<feature type="region of interest" description="Disordered" evidence="1">
    <location>
        <begin position="1"/>
        <end position="26"/>
    </location>
</feature>
<comment type="caution">
    <text evidence="3">The sequence shown here is derived from an EMBL/GenBank/DDBJ whole genome shotgun (WGS) entry which is preliminary data.</text>
</comment>
<feature type="domain" description="Flagellar motor switch protein FliN-like C-terminal" evidence="2">
    <location>
        <begin position="324"/>
        <end position="393"/>
    </location>
</feature>
<dbReference type="SUPFAM" id="SSF101801">
    <property type="entry name" value="Surface presentation of antigens (SPOA)"/>
    <property type="match status" value="1"/>
</dbReference>
<keyword evidence="4" id="KW-1185">Reference proteome</keyword>
<dbReference type="Gene3D" id="2.30.330.10">
    <property type="entry name" value="SpoA-like"/>
    <property type="match status" value="1"/>
</dbReference>
<keyword evidence="3" id="KW-0969">Cilium</keyword>
<dbReference type="InterPro" id="IPR001543">
    <property type="entry name" value="FliN-like_C"/>
</dbReference>
<gene>
    <name evidence="3" type="ORF">AACH06_03950</name>
</gene>
<evidence type="ECO:0000259" key="2">
    <source>
        <dbReference type="Pfam" id="PF01052"/>
    </source>
</evidence>
<sequence length="396" mass="42617">MFDGHTFQRRDALSPSPIAGGARPAPLKLRSMPAEEAQLRARVGLGLQAAVPHLGAETRLTVQQPQAPVGRLAGWGDLLTLGLTGPHGTLLLQDGRGWLRALTGIDLTGEEDGETQRWLLDCASALLPASWMPVFQRVIPFAGGGDDSVVAHELPMELRSRDHVMTTQARASFGTWQAWWTCEFEEMRDLRVWPTERMAVSETIIAAEHQLPLGKLRRLRPGALIVPSRCAFNADGIGHWRLGRQRCRVRCLYDHLEIESVETIDDGLLHAQTGAVGTGAQDLSMPGSTADARHAGDGGLGEMGEMGDVGAMIDHGLPYAPDGLDSVMLNMQFEVGTVSLSVAEAGHLAPGTVLNLQRPCGRTQVLIRVGQAQMGVGELVDVNGQLGVQIVNWTPA</sequence>
<name>A0ABU9BJ26_9BURK</name>
<reference evidence="3 4" key="1">
    <citation type="submission" date="2024-04" db="EMBL/GenBank/DDBJ databases">
        <title>Novel species of the genus Ideonella isolated from streams.</title>
        <authorList>
            <person name="Lu H."/>
        </authorList>
    </citation>
    <scope>NUCLEOTIDE SEQUENCE [LARGE SCALE GENOMIC DNA]</scope>
    <source>
        <strain evidence="3 4">DXS29W</strain>
    </source>
</reference>
<keyword evidence="3" id="KW-0966">Cell projection</keyword>
<evidence type="ECO:0000313" key="4">
    <source>
        <dbReference type="Proteomes" id="UP001371218"/>
    </source>
</evidence>